<evidence type="ECO:0000259" key="11">
    <source>
        <dbReference type="Pfam" id="PF13206"/>
    </source>
</evidence>
<keyword evidence="4" id="KW-0336">GPI-anchor</keyword>
<dbReference type="Pfam" id="PF13206">
    <property type="entry name" value="VSG_B"/>
    <property type="match status" value="1"/>
</dbReference>
<comment type="subcellular location">
    <subcellularLocation>
        <location evidence="2">Cell membrane</location>
        <topology evidence="2">Lipid-anchor</topology>
        <topology evidence="2">GPI-anchor</topology>
    </subcellularLocation>
</comment>
<dbReference type="EMBL" id="KC613243">
    <property type="protein sequence ID" value="AGH60674.1"/>
    <property type="molecule type" value="Genomic_DNA"/>
</dbReference>
<reference evidence="12" key="2">
    <citation type="journal article" date="2014" name="Mol. Biochem. Parasitol.">
        <title>Capturing the variant surface glycoprotein repertoire (the VSGnome) of Trypanosoma brucei Lister 427.</title>
        <authorList>
            <person name="Cross G.A."/>
            <person name="Kim H.S."/>
            <person name="Wickstead B."/>
        </authorList>
    </citation>
    <scope>NUCLEOTIDE SEQUENCE</scope>
    <source>
        <strain evidence="12">Lister 427</strain>
    </source>
</reference>
<dbReference type="AlphaFoldDB" id="M4SX73"/>
<evidence type="ECO:0000256" key="1">
    <source>
        <dbReference type="ARBA" id="ARBA00002523"/>
    </source>
</evidence>
<evidence type="ECO:0000256" key="4">
    <source>
        <dbReference type="ARBA" id="ARBA00022622"/>
    </source>
</evidence>
<reference evidence="12" key="1">
    <citation type="submission" date="2013-02" db="EMBL/GenBank/DDBJ databases">
        <authorList>
            <person name="Cross G.A.M."/>
            <person name="Kim H.-S."/>
            <person name="Wickstead B."/>
        </authorList>
    </citation>
    <scope>NUCLEOTIDE SEQUENCE</scope>
    <source>
        <strain evidence="12">Lister 427</strain>
    </source>
</reference>
<feature type="domain" description="Trypanosome variant surface glycoprotein B-type N-terminal" evidence="11">
    <location>
        <begin position="12"/>
        <end position="294"/>
    </location>
</feature>
<dbReference type="InterPro" id="IPR025932">
    <property type="entry name" value="Trypano_VSG_B_N_dom"/>
</dbReference>
<dbReference type="VEuPathDB" id="TriTrypDB:Tb427_000268300"/>
<evidence type="ECO:0000256" key="8">
    <source>
        <dbReference type="ARBA" id="ARBA00023288"/>
    </source>
</evidence>
<protein>
    <submittedName>
        <fullName evidence="12">Variant surface glycoprotein 1764</fullName>
    </submittedName>
</protein>
<dbReference type="GO" id="GO:0005886">
    <property type="term" value="C:plasma membrane"/>
    <property type="evidence" value="ECO:0007669"/>
    <property type="project" value="UniProtKB-SubCell"/>
</dbReference>
<evidence type="ECO:0000256" key="9">
    <source>
        <dbReference type="SAM" id="MobiDB-lite"/>
    </source>
</evidence>
<keyword evidence="6" id="KW-0472">Membrane</keyword>
<evidence type="ECO:0000256" key="7">
    <source>
        <dbReference type="ARBA" id="ARBA00023180"/>
    </source>
</evidence>
<evidence type="ECO:0000256" key="2">
    <source>
        <dbReference type="ARBA" id="ARBA00004609"/>
    </source>
</evidence>
<feature type="signal peptide" evidence="10">
    <location>
        <begin position="1"/>
        <end position="21"/>
    </location>
</feature>
<keyword evidence="8" id="KW-0449">Lipoprotein</keyword>
<evidence type="ECO:0000256" key="6">
    <source>
        <dbReference type="ARBA" id="ARBA00023136"/>
    </source>
</evidence>
<evidence type="ECO:0000256" key="10">
    <source>
        <dbReference type="SAM" id="SignalP"/>
    </source>
</evidence>
<organism evidence="12">
    <name type="scientific">Trypanosoma brucei</name>
    <dbReference type="NCBI Taxonomy" id="5691"/>
    <lineage>
        <taxon>Eukaryota</taxon>
        <taxon>Discoba</taxon>
        <taxon>Euglenozoa</taxon>
        <taxon>Kinetoplastea</taxon>
        <taxon>Metakinetoplastina</taxon>
        <taxon>Trypanosomatida</taxon>
        <taxon>Trypanosomatidae</taxon>
        <taxon>Trypanosoma</taxon>
    </lineage>
</organism>
<feature type="chain" id="PRO_5004057808" evidence="10">
    <location>
        <begin position="22"/>
        <end position="301"/>
    </location>
</feature>
<keyword evidence="5 10" id="KW-0732">Signal</keyword>
<evidence type="ECO:0000313" key="12">
    <source>
        <dbReference type="EMBL" id="AGH60674.1"/>
    </source>
</evidence>
<evidence type="ECO:0000256" key="3">
    <source>
        <dbReference type="ARBA" id="ARBA00022475"/>
    </source>
</evidence>
<proteinExistence type="predicted"/>
<comment type="function">
    <text evidence="1">VSG forms a coat on the surface of the parasite. The trypanosome evades the immune response of the host by expressing a series of antigenically distinct VSGs from an estimated 1000 VSG genes.</text>
</comment>
<dbReference type="GO" id="GO:0098552">
    <property type="term" value="C:side of membrane"/>
    <property type="evidence" value="ECO:0007669"/>
    <property type="project" value="UniProtKB-KW"/>
</dbReference>
<feature type="region of interest" description="Disordered" evidence="9">
    <location>
        <begin position="187"/>
        <end position="210"/>
    </location>
</feature>
<keyword evidence="3" id="KW-1003">Cell membrane</keyword>
<accession>M4SX73</accession>
<sequence>MINFILALALSLRISMLLTYGAPADGLNAADFATLCVLGRQSSGKLSEAYPKITVPSTSIDKIREIVAETTNAKNITSVPADAIADEAAATDTAANNKKTNKGECKAYWGKWRTVKKAAKQAQDLKFKSLSESQRRNKAASGFSATLQDIKAEATATYNQLNQQADNAANLEKSPAATKLNNAKYGAGKTKVEGGPNAGHGKGSDRSNGCKNPNTGTSLVHDFFCLCVTDTTSKTKKPCGSAVTSCDSAIWESCSQDDKQAAWSTLESKCKEIYQGKTTAQRIRAGLAAFRGYYKGKRPPT</sequence>
<evidence type="ECO:0000256" key="5">
    <source>
        <dbReference type="ARBA" id="ARBA00022729"/>
    </source>
</evidence>
<keyword evidence="7" id="KW-0325">Glycoprotein</keyword>
<name>M4SX73_9TRYP</name>